<sequence length="145" mass="15903">MSSSGKIDLFDEDGALREPLYLALCHIFSKYLTPLPPTNPTAQGSLHPPPPPSSSLSSTALDLFAKDTNGAPFEKSTKDEIFTFFDTVKINGGKEEGLTMKGFEEMMTLQTENDEEETWRDLAAHGFDRSLNLVPSKTTTNSDGK</sequence>
<protein>
    <submittedName>
        <fullName evidence="2">Uncharacterized protein</fullName>
    </submittedName>
</protein>
<proteinExistence type="predicted"/>
<dbReference type="Gene3D" id="1.10.238.10">
    <property type="entry name" value="EF-hand"/>
    <property type="match status" value="1"/>
</dbReference>
<dbReference type="EMBL" id="LN483166">
    <property type="protein sequence ID" value="CED84806.1"/>
    <property type="molecule type" value="Genomic_DNA"/>
</dbReference>
<feature type="region of interest" description="Disordered" evidence="1">
    <location>
        <begin position="37"/>
        <end position="59"/>
    </location>
</feature>
<reference evidence="2" key="1">
    <citation type="submission" date="2014-08" db="EMBL/GenBank/DDBJ databases">
        <authorList>
            <person name="Sharma Rahul"/>
            <person name="Thines Marco"/>
        </authorList>
    </citation>
    <scope>NUCLEOTIDE SEQUENCE</scope>
</reference>
<accession>A0A0F7STJ9</accession>
<organism evidence="2">
    <name type="scientific">Phaffia rhodozyma</name>
    <name type="common">Yeast</name>
    <name type="synonym">Xanthophyllomyces dendrorhous</name>
    <dbReference type="NCBI Taxonomy" id="264483"/>
    <lineage>
        <taxon>Eukaryota</taxon>
        <taxon>Fungi</taxon>
        <taxon>Dikarya</taxon>
        <taxon>Basidiomycota</taxon>
        <taxon>Agaricomycotina</taxon>
        <taxon>Tremellomycetes</taxon>
        <taxon>Cystofilobasidiales</taxon>
        <taxon>Mrakiaceae</taxon>
        <taxon>Phaffia</taxon>
    </lineage>
</organism>
<dbReference type="AlphaFoldDB" id="A0A0F7STJ9"/>
<name>A0A0F7STJ9_PHARH</name>
<evidence type="ECO:0000256" key="1">
    <source>
        <dbReference type="SAM" id="MobiDB-lite"/>
    </source>
</evidence>
<evidence type="ECO:0000313" key="2">
    <source>
        <dbReference type="EMBL" id="CED84806.1"/>
    </source>
</evidence>